<dbReference type="PATRIC" id="fig|48936.3.peg.4711"/>
<dbReference type="PANTHER" id="PTHR33885">
    <property type="entry name" value="PHAGE SHOCK PROTEIN C"/>
    <property type="match status" value="1"/>
</dbReference>
<dbReference type="Pfam" id="PF04024">
    <property type="entry name" value="PspC"/>
    <property type="match status" value="1"/>
</dbReference>
<reference evidence="8 9" key="1">
    <citation type="submission" date="2014-10" db="EMBL/GenBank/DDBJ databases">
        <title>Draft genome sequence of Novosphingobium subterraneum DSM 12447.</title>
        <authorList>
            <person name="Gan H.M."/>
            <person name="Gan H.Y."/>
            <person name="Savka M.A."/>
        </authorList>
    </citation>
    <scope>NUCLEOTIDE SEQUENCE [LARGE SCALE GENOMIC DNA]</scope>
    <source>
        <strain evidence="8 9">DSM 12447</strain>
    </source>
</reference>
<dbReference type="InterPro" id="IPR052027">
    <property type="entry name" value="PspC"/>
</dbReference>
<evidence type="ECO:0000256" key="3">
    <source>
        <dbReference type="ARBA" id="ARBA00022692"/>
    </source>
</evidence>
<feature type="transmembrane region" description="Helical" evidence="6">
    <location>
        <begin position="49"/>
        <end position="73"/>
    </location>
</feature>
<keyword evidence="2" id="KW-1003">Cell membrane</keyword>
<accession>A0A0B8ZWS9</accession>
<evidence type="ECO:0000256" key="4">
    <source>
        <dbReference type="ARBA" id="ARBA00022989"/>
    </source>
</evidence>
<evidence type="ECO:0000256" key="2">
    <source>
        <dbReference type="ARBA" id="ARBA00022475"/>
    </source>
</evidence>
<proteinExistence type="predicted"/>
<protein>
    <submittedName>
        <fullName evidence="8">Phage shock protein C, PspC</fullName>
    </submittedName>
</protein>
<dbReference type="RefSeq" id="WP_039338738.1">
    <property type="nucleotide sequence ID" value="NZ_JRVC01000046.1"/>
</dbReference>
<dbReference type="PANTHER" id="PTHR33885:SF3">
    <property type="entry name" value="PHAGE SHOCK PROTEIN C"/>
    <property type="match status" value="1"/>
</dbReference>
<dbReference type="AlphaFoldDB" id="A0A0B8ZWS9"/>
<keyword evidence="9" id="KW-1185">Reference proteome</keyword>
<evidence type="ECO:0000313" key="9">
    <source>
        <dbReference type="Proteomes" id="UP000031338"/>
    </source>
</evidence>
<organism evidence="8 9">
    <name type="scientific">Novosphingobium subterraneum</name>
    <dbReference type="NCBI Taxonomy" id="48936"/>
    <lineage>
        <taxon>Bacteria</taxon>
        <taxon>Pseudomonadati</taxon>
        <taxon>Pseudomonadota</taxon>
        <taxon>Alphaproteobacteria</taxon>
        <taxon>Sphingomonadales</taxon>
        <taxon>Sphingomonadaceae</taxon>
        <taxon>Novosphingobium</taxon>
    </lineage>
</organism>
<comment type="caution">
    <text evidence="8">The sequence shown here is derived from an EMBL/GenBank/DDBJ whole genome shotgun (WGS) entry which is preliminary data.</text>
</comment>
<keyword evidence="4 6" id="KW-1133">Transmembrane helix</keyword>
<gene>
    <name evidence="8" type="ORF">NJ75_04684</name>
</gene>
<dbReference type="Proteomes" id="UP000031338">
    <property type="component" value="Unassembled WGS sequence"/>
</dbReference>
<keyword evidence="5 6" id="KW-0472">Membrane</keyword>
<feature type="domain" description="Phage shock protein PspC N-terminal" evidence="7">
    <location>
        <begin position="20"/>
        <end position="72"/>
    </location>
</feature>
<evidence type="ECO:0000256" key="1">
    <source>
        <dbReference type="ARBA" id="ARBA00004162"/>
    </source>
</evidence>
<keyword evidence="3 6" id="KW-0812">Transmembrane</keyword>
<evidence type="ECO:0000256" key="5">
    <source>
        <dbReference type="ARBA" id="ARBA00023136"/>
    </source>
</evidence>
<dbReference type="EMBL" id="JRVC01000046">
    <property type="protein sequence ID" value="KHS41567.1"/>
    <property type="molecule type" value="Genomic_DNA"/>
</dbReference>
<dbReference type="InterPro" id="IPR007168">
    <property type="entry name" value="Phageshock_PspC_N"/>
</dbReference>
<evidence type="ECO:0000256" key="6">
    <source>
        <dbReference type="SAM" id="Phobius"/>
    </source>
</evidence>
<evidence type="ECO:0000259" key="7">
    <source>
        <dbReference type="Pfam" id="PF04024"/>
    </source>
</evidence>
<sequence length="74" mass="7978">MSQLRFDDSAPRPIETTRGFRLDKVNGKVMGVCSGIANYFNIDVTLVRVAFALGTLLGFGSAVLVYLLIGLIAD</sequence>
<dbReference type="GO" id="GO:0005886">
    <property type="term" value="C:plasma membrane"/>
    <property type="evidence" value="ECO:0007669"/>
    <property type="project" value="UniProtKB-SubCell"/>
</dbReference>
<dbReference type="STRING" id="48936.NJ75_04684"/>
<name>A0A0B8ZWS9_9SPHN</name>
<comment type="subcellular location">
    <subcellularLocation>
        <location evidence="1">Cell membrane</location>
        <topology evidence="1">Single-pass membrane protein</topology>
    </subcellularLocation>
</comment>
<evidence type="ECO:0000313" key="8">
    <source>
        <dbReference type="EMBL" id="KHS41567.1"/>
    </source>
</evidence>